<proteinExistence type="predicted"/>
<gene>
    <name evidence="1" type="ORF">KQ486_10315</name>
</gene>
<keyword evidence="2" id="KW-1185">Reference proteome</keyword>
<dbReference type="EMBL" id="JAHLZF010000015">
    <property type="protein sequence ID" value="MBU6081405.1"/>
    <property type="molecule type" value="Genomic_DNA"/>
</dbReference>
<accession>A0ABS6GQL8</accession>
<evidence type="ECO:0000313" key="2">
    <source>
        <dbReference type="Proteomes" id="UP000812672"/>
    </source>
</evidence>
<evidence type="ECO:0000313" key="1">
    <source>
        <dbReference type="EMBL" id="MBU6081405.1"/>
    </source>
</evidence>
<dbReference type="RefSeq" id="WP_216687566.1">
    <property type="nucleotide sequence ID" value="NZ_CAUPKR010000016.1"/>
</dbReference>
<protein>
    <submittedName>
        <fullName evidence="1">Uncharacterized protein</fullName>
    </submittedName>
</protein>
<sequence>MSKKSVPFKGADFFMCENGDIWTINARMSAKSARKVVEKRSQRPNGVHKSSFGRRETARLLIHKARGVFS</sequence>
<reference evidence="1 2" key="1">
    <citation type="journal article" date="2011" name="Int. J. Syst. Evol. Microbiol.">
        <title>Allobacillus halotolerans gen. nov., sp. nov. isolated from shrimp paste.</title>
        <authorList>
            <person name="Sheu S.Y."/>
            <person name="Arun A.B."/>
            <person name="Jiang S.R."/>
            <person name="Young C.C."/>
            <person name="Chen W.M."/>
        </authorList>
    </citation>
    <scope>NUCLEOTIDE SEQUENCE [LARGE SCALE GENOMIC DNA]</scope>
    <source>
        <strain evidence="1 2">LMG 24826</strain>
    </source>
</reference>
<comment type="caution">
    <text evidence="1">The sequence shown here is derived from an EMBL/GenBank/DDBJ whole genome shotgun (WGS) entry which is preliminary data.</text>
</comment>
<dbReference type="Proteomes" id="UP000812672">
    <property type="component" value="Unassembled WGS sequence"/>
</dbReference>
<name>A0ABS6GQL8_9BACI</name>
<organism evidence="1 2">
    <name type="scientific">Allobacillus halotolerans</name>
    <dbReference type="NCBI Taxonomy" id="570278"/>
    <lineage>
        <taxon>Bacteria</taxon>
        <taxon>Bacillati</taxon>
        <taxon>Bacillota</taxon>
        <taxon>Bacilli</taxon>
        <taxon>Bacillales</taxon>
        <taxon>Bacillaceae</taxon>
        <taxon>Allobacillus</taxon>
    </lineage>
</organism>